<feature type="transmembrane region" description="Helical" evidence="1">
    <location>
        <begin position="112"/>
        <end position="131"/>
    </location>
</feature>
<proteinExistence type="predicted"/>
<dbReference type="EMBL" id="PDJD01000001">
    <property type="protein sequence ID" value="PFG18873.1"/>
    <property type="molecule type" value="Genomic_DNA"/>
</dbReference>
<feature type="transmembrane region" description="Helical" evidence="1">
    <location>
        <begin position="221"/>
        <end position="240"/>
    </location>
</feature>
<reference evidence="2 3" key="1">
    <citation type="submission" date="2017-10" db="EMBL/GenBank/DDBJ databases">
        <title>Sequencing the genomes of 1000 actinobacteria strains.</title>
        <authorList>
            <person name="Klenk H.-P."/>
        </authorList>
    </citation>
    <scope>NUCLEOTIDE SEQUENCE [LARGE SCALE GENOMIC DNA]</scope>
    <source>
        <strain evidence="2 3">DSM 21801</strain>
    </source>
</reference>
<protein>
    <submittedName>
        <fullName evidence="2">Uncharacterized protein</fullName>
    </submittedName>
</protein>
<keyword evidence="3" id="KW-1185">Reference proteome</keyword>
<accession>A0A2A9CWU0</accession>
<name>A0A2A9CWU0_9MICO</name>
<sequence length="244" mass="23986">MVTLLSPSLRAITSTVAAALVVVLAYLAWPAALVLVAVLTGAFAVGWPRLLGLPALLGSRVVLGAIAIASFAVLALGGAPGDLVLVAALGVVAAIVAELLRRDGRPRLVESLSGTVAGSVAVLAAAGWLSIPDEPLSLALVVAAAGAIAGGSACEALHMRPWPHAALAITVATLIGLGAGLALPAIGPVIGVLIGAGTGAMVATLHELLGRFPASGRVSAALAAAVMPVLVVGLPIWVIGEYFL</sequence>
<gene>
    <name evidence="2" type="ORF">ATL40_0423</name>
</gene>
<feature type="transmembrane region" description="Helical" evidence="1">
    <location>
        <begin position="137"/>
        <end position="158"/>
    </location>
</feature>
<dbReference type="Proteomes" id="UP000224915">
    <property type="component" value="Unassembled WGS sequence"/>
</dbReference>
<evidence type="ECO:0000313" key="3">
    <source>
        <dbReference type="Proteomes" id="UP000224915"/>
    </source>
</evidence>
<keyword evidence="1" id="KW-0812">Transmembrane</keyword>
<feature type="transmembrane region" description="Helical" evidence="1">
    <location>
        <begin position="12"/>
        <end position="45"/>
    </location>
</feature>
<organism evidence="2 3">
    <name type="scientific">Serinibacter salmoneus</name>
    <dbReference type="NCBI Taxonomy" id="556530"/>
    <lineage>
        <taxon>Bacteria</taxon>
        <taxon>Bacillati</taxon>
        <taxon>Actinomycetota</taxon>
        <taxon>Actinomycetes</taxon>
        <taxon>Micrococcales</taxon>
        <taxon>Beutenbergiaceae</taxon>
        <taxon>Serinibacter</taxon>
    </lineage>
</organism>
<feature type="transmembrane region" description="Helical" evidence="1">
    <location>
        <begin position="165"/>
        <end position="183"/>
    </location>
</feature>
<feature type="transmembrane region" description="Helical" evidence="1">
    <location>
        <begin position="83"/>
        <end position="100"/>
    </location>
</feature>
<dbReference type="RefSeq" id="WP_098468093.1">
    <property type="nucleotide sequence ID" value="NZ_PDJD01000001.1"/>
</dbReference>
<feature type="transmembrane region" description="Helical" evidence="1">
    <location>
        <begin position="189"/>
        <end position="209"/>
    </location>
</feature>
<feature type="transmembrane region" description="Helical" evidence="1">
    <location>
        <begin position="57"/>
        <end position="77"/>
    </location>
</feature>
<evidence type="ECO:0000313" key="2">
    <source>
        <dbReference type="EMBL" id="PFG18873.1"/>
    </source>
</evidence>
<keyword evidence="1" id="KW-0472">Membrane</keyword>
<evidence type="ECO:0000256" key="1">
    <source>
        <dbReference type="SAM" id="Phobius"/>
    </source>
</evidence>
<dbReference type="AlphaFoldDB" id="A0A2A9CWU0"/>
<keyword evidence="1" id="KW-1133">Transmembrane helix</keyword>
<comment type="caution">
    <text evidence="2">The sequence shown here is derived from an EMBL/GenBank/DDBJ whole genome shotgun (WGS) entry which is preliminary data.</text>
</comment>